<organism evidence="13 14">
    <name type="scientific">Vibrio crassostreae</name>
    <dbReference type="NCBI Taxonomy" id="246167"/>
    <lineage>
        <taxon>Bacteria</taxon>
        <taxon>Pseudomonadati</taxon>
        <taxon>Pseudomonadota</taxon>
        <taxon>Gammaproteobacteria</taxon>
        <taxon>Vibrionales</taxon>
        <taxon>Vibrionaceae</taxon>
        <taxon>Vibrio</taxon>
    </lineage>
</organism>
<keyword evidence="3 9" id="KW-0813">Transport</keyword>
<dbReference type="InterPro" id="IPR010129">
    <property type="entry name" value="T1SS_HlyD"/>
</dbReference>
<evidence type="ECO:0000256" key="10">
    <source>
        <dbReference type="SAM" id="Coils"/>
    </source>
</evidence>
<keyword evidence="4 9" id="KW-1003">Cell membrane</keyword>
<keyword evidence="7 9" id="KW-1133">Transmembrane helix</keyword>
<dbReference type="InterPro" id="IPR058982">
    <property type="entry name" value="Beta-barrel_AprE"/>
</dbReference>
<keyword evidence="10" id="KW-0175">Coiled coil</keyword>
<dbReference type="PANTHER" id="PTHR30386:SF26">
    <property type="entry name" value="TRANSPORT PROTEIN COMB"/>
    <property type="match status" value="1"/>
</dbReference>
<evidence type="ECO:0000256" key="2">
    <source>
        <dbReference type="ARBA" id="ARBA00009477"/>
    </source>
</evidence>
<comment type="similarity">
    <text evidence="2 9">Belongs to the membrane fusion protein (MFP) (TC 8.A.1) family.</text>
</comment>
<dbReference type="GO" id="GO:0015031">
    <property type="term" value="P:protein transport"/>
    <property type="evidence" value="ECO:0007669"/>
    <property type="project" value="InterPro"/>
</dbReference>
<sequence>MQLNKNNQSLSKESLMAKQSIEKGKRYGELVESQNTARTLALATWSVALCVIAFATWSVVTQVDEIAKAKGAVIPEGEKQVLQSAIGGKLKQILVKEGQLVEKGQPLVEFDATFQRTALEELKSQQVTLLASIERMNALLEEREPNLAEFEVDYPEIVSQQKAQLNAQKALYFQKRVVLEKESEQISEQLRSVEKSLPSYEKELDATKQELDILDKGYEAGNISRLRVLEMRQKLASIEQKIEEARGKKALLIKQADSTEQKIEQLLAEAKAKVSDDRSKAVSDLSALNARVRSSQAKLTNTMLVSPLQGLVQSLPSTQNGGVIQPGGTVVEIVPVGGKADFKARLSPRDIGFVSVGQPTRIKIDAFDYSRFGALQGTVESISPTTSQSERGEIYYEVVVSVDTPYFRDNPESFSILPGMTGEVDITTGEKSVFQYLWKPIYTNVSVAFGER</sequence>
<protein>
    <recommendedName>
        <fullName evidence="9">Membrane fusion protein (MFP) family protein</fullName>
    </recommendedName>
</protein>
<dbReference type="AlphaFoldDB" id="A0A822MS74"/>
<evidence type="ECO:0000256" key="6">
    <source>
        <dbReference type="ARBA" id="ARBA00022692"/>
    </source>
</evidence>
<keyword evidence="8 9" id="KW-0472">Membrane</keyword>
<proteinExistence type="inferred from homology"/>
<feature type="domain" description="AprE-like long alpha-helical hairpin" evidence="11">
    <location>
        <begin position="116"/>
        <end position="296"/>
    </location>
</feature>
<feature type="coiled-coil region" evidence="10">
    <location>
        <begin position="176"/>
        <end position="276"/>
    </location>
</feature>
<dbReference type="Gene3D" id="2.40.50.100">
    <property type="match status" value="1"/>
</dbReference>
<gene>
    <name evidence="13" type="ORF">VCR5J5_1330026</name>
</gene>
<dbReference type="PANTHER" id="PTHR30386">
    <property type="entry name" value="MEMBRANE FUSION SUBUNIT OF EMRAB-TOLC MULTIDRUG EFFLUX PUMP"/>
    <property type="match status" value="1"/>
</dbReference>
<comment type="subcellular location">
    <subcellularLocation>
        <location evidence="1 9">Cell inner membrane</location>
        <topology evidence="1 9">Single-pass membrane protein</topology>
    </subcellularLocation>
</comment>
<dbReference type="GO" id="GO:0005886">
    <property type="term" value="C:plasma membrane"/>
    <property type="evidence" value="ECO:0007669"/>
    <property type="project" value="UniProtKB-SubCell"/>
</dbReference>
<evidence type="ECO:0000256" key="3">
    <source>
        <dbReference type="ARBA" id="ARBA00022448"/>
    </source>
</evidence>
<keyword evidence="6 9" id="KW-0812">Transmembrane</keyword>
<dbReference type="Gene3D" id="2.40.30.170">
    <property type="match status" value="1"/>
</dbReference>
<dbReference type="InterPro" id="IPR050739">
    <property type="entry name" value="MFP"/>
</dbReference>
<accession>A0A822MS74</accession>
<evidence type="ECO:0000256" key="9">
    <source>
        <dbReference type="RuleBase" id="RU365093"/>
    </source>
</evidence>
<evidence type="ECO:0000313" key="13">
    <source>
        <dbReference type="EMBL" id="CDS98657.1"/>
    </source>
</evidence>
<name>A0A822MS74_9VIBR</name>
<dbReference type="PRINTS" id="PR01490">
    <property type="entry name" value="RTXTOXIND"/>
</dbReference>
<evidence type="ECO:0000259" key="12">
    <source>
        <dbReference type="Pfam" id="PF26002"/>
    </source>
</evidence>
<comment type="caution">
    <text evidence="13">The sequence shown here is derived from an EMBL/GenBank/DDBJ whole genome shotgun (WGS) entry which is preliminary data.</text>
</comment>
<dbReference type="SUPFAM" id="SSF56954">
    <property type="entry name" value="Outer membrane efflux proteins (OEP)"/>
    <property type="match status" value="1"/>
</dbReference>
<evidence type="ECO:0000256" key="7">
    <source>
        <dbReference type="ARBA" id="ARBA00022989"/>
    </source>
</evidence>
<dbReference type="Pfam" id="PF26002">
    <property type="entry name" value="Beta-barrel_AprE"/>
    <property type="match status" value="1"/>
</dbReference>
<dbReference type="SUPFAM" id="SSF111369">
    <property type="entry name" value="HlyD-like secretion proteins"/>
    <property type="match status" value="1"/>
</dbReference>
<evidence type="ECO:0000256" key="1">
    <source>
        <dbReference type="ARBA" id="ARBA00004377"/>
    </source>
</evidence>
<evidence type="ECO:0000256" key="8">
    <source>
        <dbReference type="ARBA" id="ARBA00023136"/>
    </source>
</evidence>
<feature type="domain" description="AprE-like beta-barrel" evidence="12">
    <location>
        <begin position="343"/>
        <end position="429"/>
    </location>
</feature>
<evidence type="ECO:0000313" key="14">
    <source>
        <dbReference type="Proteomes" id="UP000049495"/>
    </source>
</evidence>
<dbReference type="Proteomes" id="UP000049495">
    <property type="component" value="Unassembled WGS sequence"/>
</dbReference>
<dbReference type="NCBIfam" id="TIGR01843">
    <property type="entry name" value="type_I_hlyD"/>
    <property type="match status" value="1"/>
</dbReference>
<evidence type="ECO:0000256" key="4">
    <source>
        <dbReference type="ARBA" id="ARBA00022475"/>
    </source>
</evidence>
<evidence type="ECO:0000259" key="11">
    <source>
        <dbReference type="Pfam" id="PF25994"/>
    </source>
</evidence>
<keyword evidence="5 9" id="KW-0997">Cell inner membrane</keyword>
<dbReference type="InterPro" id="IPR058781">
    <property type="entry name" value="HH_AprE-like"/>
</dbReference>
<dbReference type="EMBL" id="CCJV01000039">
    <property type="protein sequence ID" value="CDS98657.1"/>
    <property type="molecule type" value="Genomic_DNA"/>
</dbReference>
<evidence type="ECO:0000256" key="5">
    <source>
        <dbReference type="ARBA" id="ARBA00022519"/>
    </source>
</evidence>
<reference evidence="14" key="1">
    <citation type="submission" date="2014-06" db="EMBL/GenBank/DDBJ databases">
        <authorList>
            <person name="Le Roux Frederique"/>
        </authorList>
    </citation>
    <scope>NUCLEOTIDE SEQUENCE [LARGE SCALE GENOMIC DNA]</scope>
    <source>
        <strain evidence="14">J5-5</strain>
    </source>
</reference>
<dbReference type="Gene3D" id="1.20.1600.10">
    <property type="entry name" value="Outer membrane efflux proteins (OEP)"/>
    <property type="match status" value="1"/>
</dbReference>
<dbReference type="Pfam" id="PF25994">
    <property type="entry name" value="HH_AprE"/>
    <property type="match status" value="1"/>
</dbReference>
<feature type="transmembrane region" description="Helical" evidence="9">
    <location>
        <begin position="40"/>
        <end position="60"/>
    </location>
</feature>